<evidence type="ECO:0000313" key="1">
    <source>
        <dbReference type="EMBL" id="PYC29035.1"/>
    </source>
</evidence>
<dbReference type="Proteomes" id="UP000248188">
    <property type="component" value="Unassembled WGS sequence"/>
</dbReference>
<protein>
    <submittedName>
        <fullName evidence="1">Uncharacterized protein</fullName>
    </submittedName>
</protein>
<dbReference type="AlphaFoldDB" id="A0A9Q6I9T8"/>
<accession>A0A9Q6I9T8</accession>
<proteinExistence type="predicted"/>
<evidence type="ECO:0000313" key="2">
    <source>
        <dbReference type="Proteomes" id="UP000248188"/>
    </source>
</evidence>
<organism evidence="1 2">
    <name type="scientific">Pseudomonas protegens</name>
    <dbReference type="NCBI Taxonomy" id="380021"/>
    <lineage>
        <taxon>Bacteria</taxon>
        <taxon>Pseudomonadati</taxon>
        <taxon>Pseudomonadota</taxon>
        <taxon>Gammaproteobacteria</taxon>
        <taxon>Pseudomonadales</taxon>
        <taxon>Pseudomonadaceae</taxon>
        <taxon>Pseudomonas</taxon>
    </lineage>
</organism>
<name>A0A9Q6I9T8_9PSED</name>
<comment type="caution">
    <text evidence="1">The sequence shown here is derived from an EMBL/GenBank/DDBJ whole genome shotgun (WGS) entry which is preliminary data.</text>
</comment>
<sequence>MIWLKRFLMSIGALTLILVALGIAWTSLFKEAVHTLPEHPRAQWQGGVDGGHYVEVTRSEAPYYFVQVRYESGDLWSEGWLRHEHGDGAPFSADDVIAFDGDGMIFLQQRKVLAGDKSGAR</sequence>
<reference evidence="1 2" key="1">
    <citation type="submission" date="2018-06" db="EMBL/GenBank/DDBJ databases">
        <title>Pseudomonas diversity within urban Lake Michigan freshwaters.</title>
        <authorList>
            <person name="Batrich M."/>
            <person name="Hatzopoulos T."/>
            <person name="Putonti C."/>
        </authorList>
    </citation>
    <scope>NUCLEOTIDE SEQUENCE [LARGE SCALE GENOMIC DNA]</scope>
    <source>
        <strain evidence="1 2">MB-090624</strain>
    </source>
</reference>
<dbReference type="EMBL" id="QJRN01000031">
    <property type="protein sequence ID" value="PYC29035.1"/>
    <property type="molecule type" value="Genomic_DNA"/>
</dbReference>
<gene>
    <name evidence="1" type="ORF">DMX08_29905</name>
</gene>